<sequence>MIGMIDTHSHLLPAVDDGSRSIDESMELLRMCADDGVDIQVLTPHYPDNIYGNSVEMLTIVFDNFKLAAAREGIDIQLELAGEVKVSQDIVPLIQSDQFPWLGMWQGHKVFLMEFPFQRITSGLINLVDWLSKKGIRPLIAHPERCAEIHNNINKIKPFLEAGCLLQITAGSLNGLFGKAVFDTGCELLKMCETPVIASDCHRLDSRPPGGLGDAAKVAAEVIGAKAAQAAVDDIPRKLVEGIKAFH</sequence>
<dbReference type="GO" id="GO:0004725">
    <property type="term" value="F:protein tyrosine phosphatase activity"/>
    <property type="evidence" value="ECO:0007669"/>
    <property type="project" value="UniProtKB-EC"/>
</dbReference>
<dbReference type="InterPro" id="IPR016667">
    <property type="entry name" value="Caps_polysacc_synth_CpsB/CapC"/>
</dbReference>
<keyword evidence="1 2" id="KW-0378">Hydrolase</keyword>
<dbReference type="SUPFAM" id="SSF89550">
    <property type="entry name" value="PHP domain-like"/>
    <property type="match status" value="1"/>
</dbReference>
<evidence type="ECO:0000256" key="1">
    <source>
        <dbReference type="ARBA" id="ARBA00022801"/>
    </source>
</evidence>
<reference evidence="2" key="1">
    <citation type="submission" date="2018-06" db="EMBL/GenBank/DDBJ databases">
        <authorList>
            <person name="Zhirakovskaya E."/>
        </authorList>
    </citation>
    <scope>NUCLEOTIDE SEQUENCE</scope>
</reference>
<gene>
    <name evidence="2" type="ORF">MNBD_NITROSPINAE02-1482</name>
</gene>
<dbReference type="PIRSF" id="PIRSF016557">
    <property type="entry name" value="Caps_synth_CpsB"/>
    <property type="match status" value="1"/>
</dbReference>
<dbReference type="PANTHER" id="PTHR39181:SF1">
    <property type="entry name" value="TYROSINE-PROTEIN PHOSPHATASE YWQE"/>
    <property type="match status" value="1"/>
</dbReference>
<dbReference type="GO" id="GO:0030145">
    <property type="term" value="F:manganese ion binding"/>
    <property type="evidence" value="ECO:0007669"/>
    <property type="project" value="InterPro"/>
</dbReference>
<proteinExistence type="predicted"/>
<dbReference type="EC" id="3.1.3.48" evidence="2"/>
<accession>A0A3B1CDN8</accession>
<protein>
    <submittedName>
        <fullName evidence="2">Manganese-dependent protein-tyrosine phosphatase</fullName>
        <ecNumber evidence="2">3.1.3.48</ecNumber>
    </submittedName>
</protein>
<name>A0A3B1CDN8_9ZZZZ</name>
<dbReference type="InterPro" id="IPR016195">
    <property type="entry name" value="Pol/histidinol_Pase-like"/>
</dbReference>
<evidence type="ECO:0000313" key="2">
    <source>
        <dbReference type="EMBL" id="VAX22174.1"/>
    </source>
</evidence>
<dbReference type="Gene3D" id="3.20.20.140">
    <property type="entry name" value="Metal-dependent hydrolases"/>
    <property type="match status" value="1"/>
</dbReference>
<dbReference type="EMBL" id="UOGE01000073">
    <property type="protein sequence ID" value="VAX22174.1"/>
    <property type="molecule type" value="Genomic_DNA"/>
</dbReference>
<organism evidence="2">
    <name type="scientific">hydrothermal vent metagenome</name>
    <dbReference type="NCBI Taxonomy" id="652676"/>
    <lineage>
        <taxon>unclassified sequences</taxon>
        <taxon>metagenomes</taxon>
        <taxon>ecological metagenomes</taxon>
    </lineage>
</organism>
<dbReference type="Pfam" id="PF19567">
    <property type="entry name" value="CpsB_CapC"/>
    <property type="match status" value="1"/>
</dbReference>
<dbReference type="PANTHER" id="PTHR39181">
    <property type="entry name" value="TYROSINE-PROTEIN PHOSPHATASE YWQE"/>
    <property type="match status" value="1"/>
</dbReference>
<dbReference type="AlphaFoldDB" id="A0A3B1CDN8"/>